<dbReference type="GO" id="GO:0019303">
    <property type="term" value="P:D-ribose catabolic process"/>
    <property type="evidence" value="ECO:0007669"/>
    <property type="project" value="UniProtKB-UniPathway"/>
</dbReference>
<feature type="binding site" evidence="10">
    <location>
        <position position="183"/>
    </location>
    <ligand>
        <name>ATP</name>
        <dbReference type="ChEBI" id="CHEBI:30616"/>
    </ligand>
</feature>
<evidence type="ECO:0000256" key="9">
    <source>
        <dbReference type="ARBA" id="ARBA00023277"/>
    </source>
</evidence>
<dbReference type="AlphaFoldDB" id="A0A1M4T415"/>
<evidence type="ECO:0000256" key="5">
    <source>
        <dbReference type="ARBA" id="ARBA00022777"/>
    </source>
</evidence>
<dbReference type="HAMAP" id="MF_01987">
    <property type="entry name" value="Ribokinase"/>
    <property type="match status" value="1"/>
</dbReference>
<evidence type="ECO:0000256" key="8">
    <source>
        <dbReference type="ARBA" id="ARBA00022958"/>
    </source>
</evidence>
<feature type="binding site" evidence="10">
    <location>
        <position position="247"/>
    </location>
    <ligand>
        <name>K(+)</name>
        <dbReference type="ChEBI" id="CHEBI:29103"/>
    </ligand>
</feature>
<dbReference type="STRING" id="112248.SAMN05444392_101297"/>
<feature type="site" description="Important for substrate specificity" evidence="10">
    <location>
        <position position="10"/>
    </location>
</feature>
<dbReference type="CDD" id="cd01174">
    <property type="entry name" value="ribokinase"/>
    <property type="match status" value="1"/>
</dbReference>
<evidence type="ECO:0000256" key="3">
    <source>
        <dbReference type="ARBA" id="ARBA00022723"/>
    </source>
</evidence>
<dbReference type="GO" id="GO:0046872">
    <property type="term" value="F:metal ion binding"/>
    <property type="evidence" value="ECO:0007669"/>
    <property type="project" value="UniProtKB-KW"/>
</dbReference>
<dbReference type="UniPathway" id="UPA00916">
    <property type="reaction ID" value="UER00889"/>
</dbReference>
<keyword evidence="5 10" id="KW-0418">Kinase</keyword>
<feature type="binding site" evidence="10">
    <location>
        <position position="245"/>
    </location>
    <ligand>
        <name>K(+)</name>
        <dbReference type="ChEBI" id="CHEBI:29103"/>
    </ligand>
</feature>
<dbReference type="InterPro" id="IPR011877">
    <property type="entry name" value="Ribokinase"/>
</dbReference>
<sequence length="304" mass="31691">MSILVIGSFMMDFVARTSRVPKRGETVIGNHFARYPGGKGANQAVAAARLGGDVTMVGTVGNDSFGNEMIAILEQEGICTKYISKSKTAATGAGLITIDENGDNQIIVVPGANLEFSPKNIKTLEELIRAADLLILQLEINISTVETCVEYAKSAQVPILLNPAPAQSLSIDLLKKITLLTPNETEAELLTGISTEDITGAEMAVARLLDQGVSQVVMTLGEKGVIIGNRSEIRHLSGYGVQSVDTVAAGDAFNGALAVALIHGKSLEAAVQFAQAAGALATTKSGAIPSLPTLEAVSSFLDLQ</sequence>
<gene>
    <name evidence="10" type="primary">deoK</name>
    <name evidence="12" type="ORF">SAMN05444392_101297</name>
</gene>
<evidence type="ECO:0000256" key="1">
    <source>
        <dbReference type="ARBA" id="ARBA00005380"/>
    </source>
</evidence>
<dbReference type="PANTHER" id="PTHR10584">
    <property type="entry name" value="SUGAR KINASE"/>
    <property type="match status" value="1"/>
</dbReference>
<evidence type="ECO:0000256" key="6">
    <source>
        <dbReference type="ARBA" id="ARBA00022840"/>
    </source>
</evidence>
<comment type="function">
    <text evidence="10">Catalyzes the ATP-dependent phosphorylation of 2-deoxy-D-ribose to 2-deoxy-D-ribose 5-phosphate (dRib-5P), allowing the use of deoxyribose as the sole carbon source.</text>
</comment>
<dbReference type="InterPro" id="IPR011611">
    <property type="entry name" value="PfkB_dom"/>
</dbReference>
<comment type="similarity">
    <text evidence="1">Belongs to the carbohydrate kinase pfkB family.</text>
</comment>
<evidence type="ECO:0000256" key="2">
    <source>
        <dbReference type="ARBA" id="ARBA00022679"/>
    </source>
</evidence>
<dbReference type="GO" id="GO:0005829">
    <property type="term" value="C:cytosol"/>
    <property type="evidence" value="ECO:0007669"/>
    <property type="project" value="TreeGrafter"/>
</dbReference>
<dbReference type="Pfam" id="PF00294">
    <property type="entry name" value="PfkB"/>
    <property type="match status" value="1"/>
</dbReference>
<dbReference type="EMBL" id="FQVL01000001">
    <property type="protein sequence ID" value="SHE39171.1"/>
    <property type="molecule type" value="Genomic_DNA"/>
</dbReference>
<keyword evidence="9 10" id="KW-0119">Carbohydrate metabolism</keyword>
<keyword evidence="3 10" id="KW-0479">Metal-binding</keyword>
<keyword evidence="6 10" id="KW-0067">ATP-binding</keyword>
<dbReference type="PROSITE" id="PS00584">
    <property type="entry name" value="PFKB_KINASES_2"/>
    <property type="match status" value="1"/>
</dbReference>
<feature type="binding site" evidence="10">
    <location>
        <begin position="250"/>
        <end position="251"/>
    </location>
    <ligand>
        <name>ATP</name>
        <dbReference type="ChEBI" id="CHEBI:30616"/>
    </ligand>
</feature>
<keyword evidence="13" id="KW-1185">Reference proteome</keyword>
<feature type="domain" description="Carbohydrate kinase PfkB" evidence="11">
    <location>
        <begin position="2"/>
        <end position="293"/>
    </location>
</feature>
<comment type="caution">
    <text evidence="10">Lacks conserved residue(s) required for the propagation of feature annotation.</text>
</comment>
<dbReference type="InterPro" id="IPR002173">
    <property type="entry name" value="Carboh/pur_kinase_PfkB_CS"/>
</dbReference>
<feature type="binding site" evidence="10">
    <location>
        <position position="139"/>
    </location>
    <ligand>
        <name>substrate</name>
    </ligand>
</feature>
<dbReference type="NCBIfam" id="TIGR02152">
    <property type="entry name" value="D_ribokin_bact"/>
    <property type="match status" value="1"/>
</dbReference>
<comment type="cofactor">
    <cofactor evidence="10">
        <name>Mg(2+)</name>
        <dbReference type="ChEBI" id="CHEBI:18420"/>
    </cofactor>
</comment>
<evidence type="ECO:0000256" key="7">
    <source>
        <dbReference type="ARBA" id="ARBA00022842"/>
    </source>
</evidence>
<name>A0A1M4T415_9BACL</name>
<dbReference type="InterPro" id="IPR029056">
    <property type="entry name" value="Ribokinase-like"/>
</dbReference>
<comment type="subcellular location">
    <subcellularLocation>
        <location evidence="10">Cytoplasm</location>
    </subcellularLocation>
</comment>
<reference evidence="12 13" key="1">
    <citation type="submission" date="2016-11" db="EMBL/GenBank/DDBJ databases">
        <authorList>
            <person name="Jaros S."/>
            <person name="Januszkiewicz K."/>
            <person name="Wedrychowicz H."/>
        </authorList>
    </citation>
    <scope>NUCLEOTIDE SEQUENCE [LARGE SCALE GENOMIC DNA]</scope>
    <source>
        <strain evidence="12 13">DSM 44666</strain>
    </source>
</reference>
<dbReference type="InterPro" id="IPR002139">
    <property type="entry name" value="Ribo/fructo_kinase"/>
</dbReference>
<dbReference type="Gene3D" id="3.40.1190.20">
    <property type="match status" value="1"/>
</dbReference>
<dbReference type="PANTHER" id="PTHR10584:SF166">
    <property type="entry name" value="RIBOKINASE"/>
    <property type="match status" value="1"/>
</dbReference>
<comment type="similarity">
    <text evidence="10">Belongs to the carbohydrate kinase PfkB family. Deoxyribokinase subfamily.</text>
</comment>
<keyword evidence="10" id="KW-0963">Cytoplasm</keyword>
<feature type="binding site" evidence="10">
    <location>
        <position position="251"/>
    </location>
    <ligand>
        <name>substrate</name>
    </ligand>
</feature>
<dbReference type="OrthoDB" id="9775849at2"/>
<feature type="binding site" evidence="10">
    <location>
        <begin position="38"/>
        <end position="42"/>
    </location>
    <ligand>
        <name>substrate</name>
    </ligand>
</feature>
<keyword evidence="2 10" id="KW-0808">Transferase</keyword>
<keyword evidence="4 10" id="KW-0547">Nucleotide-binding</keyword>
<feature type="binding site" evidence="10">
    <location>
        <position position="284"/>
    </location>
    <ligand>
        <name>K(+)</name>
        <dbReference type="ChEBI" id="CHEBI:29103"/>
    </ligand>
</feature>
<dbReference type="Proteomes" id="UP000184476">
    <property type="component" value="Unassembled WGS sequence"/>
</dbReference>
<dbReference type="PRINTS" id="PR00990">
    <property type="entry name" value="RIBOKINASE"/>
</dbReference>
<feature type="binding site" evidence="10">
    <location>
        <begin position="219"/>
        <end position="224"/>
    </location>
    <ligand>
        <name>ATP</name>
        <dbReference type="ChEBI" id="CHEBI:30616"/>
    </ligand>
</feature>
<feature type="binding site" evidence="10">
    <location>
        <position position="286"/>
    </location>
    <ligand>
        <name>K(+)</name>
        <dbReference type="ChEBI" id="CHEBI:29103"/>
    </ligand>
</feature>
<dbReference type="RefSeq" id="WP_084730908.1">
    <property type="nucleotide sequence ID" value="NZ_FQVL01000001.1"/>
</dbReference>
<evidence type="ECO:0000256" key="4">
    <source>
        <dbReference type="ARBA" id="ARBA00022741"/>
    </source>
</evidence>
<evidence type="ECO:0000313" key="12">
    <source>
        <dbReference type="EMBL" id="SHE39171.1"/>
    </source>
</evidence>
<keyword evidence="8 10" id="KW-0630">Potassium</keyword>
<comment type="catalytic activity">
    <reaction evidence="10">
        <text>2-deoxy-D-ribose + ATP = 2-deoxy-D-ribose 5-phosphate + ADP + H(+)</text>
        <dbReference type="Rhea" id="RHEA:30871"/>
        <dbReference type="ChEBI" id="CHEBI:15378"/>
        <dbReference type="ChEBI" id="CHEBI:30616"/>
        <dbReference type="ChEBI" id="CHEBI:62877"/>
        <dbReference type="ChEBI" id="CHEBI:90761"/>
        <dbReference type="ChEBI" id="CHEBI:456216"/>
        <dbReference type="EC" id="2.7.1.229"/>
    </reaction>
</comment>
<accession>A0A1M4T415</accession>
<evidence type="ECO:0000313" key="13">
    <source>
        <dbReference type="Proteomes" id="UP000184476"/>
    </source>
</evidence>
<feature type="binding site" evidence="10">
    <location>
        <begin position="10"/>
        <end position="12"/>
    </location>
    <ligand>
        <name>substrate</name>
    </ligand>
</feature>
<comment type="subunit">
    <text evidence="10">Homodimer.</text>
</comment>
<feature type="binding site" evidence="10">
    <location>
        <position position="290"/>
    </location>
    <ligand>
        <name>K(+)</name>
        <dbReference type="ChEBI" id="CHEBI:29103"/>
    </ligand>
</feature>
<evidence type="ECO:0000256" key="10">
    <source>
        <dbReference type="HAMAP-Rule" id="MF_01987"/>
    </source>
</evidence>
<dbReference type="EC" id="2.7.1.229" evidence="10"/>
<proteinExistence type="inferred from homology"/>
<dbReference type="GO" id="GO:0004747">
    <property type="term" value="F:ribokinase activity"/>
    <property type="evidence" value="ECO:0007669"/>
    <property type="project" value="UniProtKB-UniRule"/>
</dbReference>
<dbReference type="SUPFAM" id="SSF53613">
    <property type="entry name" value="Ribokinase-like"/>
    <property type="match status" value="1"/>
</dbReference>
<feature type="binding site" evidence="10">
    <location>
        <position position="281"/>
    </location>
    <ligand>
        <name>K(+)</name>
        <dbReference type="ChEBI" id="CHEBI:29103"/>
    </ligand>
</feature>
<feature type="active site" description="Proton acceptor" evidence="10">
    <location>
        <position position="251"/>
    </location>
</feature>
<dbReference type="GO" id="GO:0005524">
    <property type="term" value="F:ATP binding"/>
    <property type="evidence" value="ECO:0007669"/>
    <property type="project" value="UniProtKB-UniRule"/>
</dbReference>
<evidence type="ECO:0000259" key="11">
    <source>
        <dbReference type="Pfam" id="PF00294"/>
    </source>
</evidence>
<protein>
    <recommendedName>
        <fullName evidence="10">Deoxyribokinase</fullName>
        <shortName evidence="10">dRK</shortName>
        <ecNumber evidence="10">2.7.1.229</ecNumber>
    </recommendedName>
    <alternativeName>
        <fullName evidence="10">ATP:2-deoxy-D-ribose 5-phosphotransferase</fullName>
    </alternativeName>
</protein>
<keyword evidence="7 10" id="KW-0460">Magnesium</keyword>
<organism evidence="12 13">
    <name type="scientific">Seinonella peptonophila</name>
    <dbReference type="NCBI Taxonomy" id="112248"/>
    <lineage>
        <taxon>Bacteria</taxon>
        <taxon>Bacillati</taxon>
        <taxon>Bacillota</taxon>
        <taxon>Bacilli</taxon>
        <taxon>Bacillales</taxon>
        <taxon>Thermoactinomycetaceae</taxon>
        <taxon>Seinonella</taxon>
    </lineage>
</organism>